<sequence length="387" mass="40068">MRIICAPDSFKESITATNAAQALRRGILSAAPSTEVTCLPMADGGEGTMRTLVNALDGDIRSTPCTDALGRPTNATFGLIHTESTTTAIIEMAAAAGIEHIPPYERNIRAATTYGVGQLITAALDASAHTLLIGIGGSATNDAGTGMMSALGARFLDAEGNQLPPGGSALRNCAHIDTTQLDRRLAKTKIMVACDVNNPLLGKHGASAVFGPQKGATPEDIIELEHALTRWADIVETTLNKPIRNTPGAGAAGGVGAAFLAFTSAELRPGAQLVMDTINIDHHLHGADYVFTGEGSVDTQSMAGKAPMQVAQRAAQAGVPTVVFAGRIEEKIARTPPAGVIATVPIVREATDLPTALAAGEQNLEAAAAMVTRLLHADLTRKAIHRN</sequence>
<name>A0AA46GZH3_9MICO</name>
<dbReference type="EC" id="2.7.1.31" evidence="5"/>
<evidence type="ECO:0000256" key="4">
    <source>
        <dbReference type="PIRNR" id="PIRNR006078"/>
    </source>
</evidence>
<reference evidence="5 6" key="1">
    <citation type="submission" date="2018-06" db="EMBL/GenBank/DDBJ databases">
        <authorList>
            <consortium name="Pathogen Informatics"/>
            <person name="Doyle S."/>
        </authorList>
    </citation>
    <scope>NUCLEOTIDE SEQUENCE [LARGE SCALE GENOMIC DNA]</scope>
    <source>
        <strain evidence="5 6">NCTC7915</strain>
    </source>
</reference>
<dbReference type="Proteomes" id="UP000254118">
    <property type="component" value="Unassembled WGS sequence"/>
</dbReference>
<dbReference type="Gene3D" id="3.90.1510.10">
    <property type="entry name" value="Glycerate kinase, domain 2"/>
    <property type="match status" value="1"/>
</dbReference>
<evidence type="ECO:0000256" key="3">
    <source>
        <dbReference type="ARBA" id="ARBA00022777"/>
    </source>
</evidence>
<dbReference type="NCBIfam" id="TIGR00045">
    <property type="entry name" value="glycerate kinase"/>
    <property type="match status" value="1"/>
</dbReference>
<organism evidence="5 6">
    <name type="scientific">Dermatophilus congolensis</name>
    <dbReference type="NCBI Taxonomy" id="1863"/>
    <lineage>
        <taxon>Bacteria</taxon>
        <taxon>Bacillati</taxon>
        <taxon>Actinomycetota</taxon>
        <taxon>Actinomycetes</taxon>
        <taxon>Micrococcales</taxon>
        <taxon>Dermatophilaceae</taxon>
        <taxon>Dermatophilus</taxon>
    </lineage>
</organism>
<gene>
    <name evidence="5" type="primary">glxK_1</name>
    <name evidence="5" type="ORF">NCTC7915_00128</name>
</gene>
<dbReference type="InterPro" id="IPR036129">
    <property type="entry name" value="Glycerate_kinase_sf"/>
</dbReference>
<dbReference type="InterPro" id="IPR004381">
    <property type="entry name" value="Glycerate_kinase"/>
</dbReference>
<dbReference type="GO" id="GO:0008887">
    <property type="term" value="F:glycerate kinase activity"/>
    <property type="evidence" value="ECO:0007669"/>
    <property type="project" value="UniProtKB-UniRule"/>
</dbReference>
<comment type="similarity">
    <text evidence="1 4">Belongs to the glycerate kinase type-1 family.</text>
</comment>
<dbReference type="GO" id="GO:0031388">
    <property type="term" value="P:organic acid phosphorylation"/>
    <property type="evidence" value="ECO:0007669"/>
    <property type="project" value="UniProtKB-UniRule"/>
</dbReference>
<protein>
    <submittedName>
        <fullName evidence="5">Glycerate kinase</fullName>
        <ecNumber evidence="5">2.7.1.31</ecNumber>
    </submittedName>
</protein>
<dbReference type="AlphaFoldDB" id="A0AA46GZH3"/>
<keyword evidence="3 4" id="KW-0418">Kinase</keyword>
<dbReference type="RefSeq" id="WP_115029135.1">
    <property type="nucleotide sequence ID" value="NZ_UFYA01000001.1"/>
</dbReference>
<accession>A0AA46GZH3</accession>
<comment type="caution">
    <text evidence="5">The sequence shown here is derived from an EMBL/GenBank/DDBJ whole genome shotgun (WGS) entry which is preliminary data.</text>
</comment>
<evidence type="ECO:0000313" key="6">
    <source>
        <dbReference type="Proteomes" id="UP000254118"/>
    </source>
</evidence>
<dbReference type="SUPFAM" id="SSF110738">
    <property type="entry name" value="Glycerate kinase I"/>
    <property type="match status" value="1"/>
</dbReference>
<keyword evidence="2 4" id="KW-0808">Transferase</keyword>
<dbReference type="EMBL" id="UFYA01000001">
    <property type="protein sequence ID" value="STD03602.1"/>
    <property type="molecule type" value="Genomic_DNA"/>
</dbReference>
<evidence type="ECO:0000313" key="5">
    <source>
        <dbReference type="EMBL" id="STD03602.1"/>
    </source>
</evidence>
<dbReference type="PANTHER" id="PTHR21599">
    <property type="entry name" value="GLYCERATE KINASE"/>
    <property type="match status" value="1"/>
</dbReference>
<evidence type="ECO:0000256" key="2">
    <source>
        <dbReference type="ARBA" id="ARBA00022679"/>
    </source>
</evidence>
<dbReference type="PIRSF" id="PIRSF006078">
    <property type="entry name" value="GlxK"/>
    <property type="match status" value="1"/>
</dbReference>
<proteinExistence type="inferred from homology"/>
<dbReference type="PANTHER" id="PTHR21599:SF0">
    <property type="entry name" value="GLYCERATE KINASE"/>
    <property type="match status" value="1"/>
</dbReference>
<dbReference type="Gene3D" id="3.40.50.10350">
    <property type="entry name" value="Glycerate kinase, domain 1"/>
    <property type="match status" value="1"/>
</dbReference>
<dbReference type="InterPro" id="IPR018197">
    <property type="entry name" value="Glycerate_kinase_RE-like"/>
</dbReference>
<dbReference type="Pfam" id="PF02595">
    <property type="entry name" value="Gly_kinase"/>
    <property type="match status" value="1"/>
</dbReference>
<dbReference type="InterPro" id="IPR018193">
    <property type="entry name" value="Glyc_kinase_flavodox-like_fold"/>
</dbReference>
<evidence type="ECO:0000256" key="1">
    <source>
        <dbReference type="ARBA" id="ARBA00006284"/>
    </source>
</evidence>